<reference evidence="1 2" key="1">
    <citation type="submission" date="2020-03" db="EMBL/GenBank/DDBJ databases">
        <title>Salinimicrobium sp. nov, isolated from SCS.</title>
        <authorList>
            <person name="Cao W.R."/>
        </authorList>
    </citation>
    <scope>NUCLEOTIDE SEQUENCE [LARGE SCALE GENOMIC DNA]</scope>
    <source>
        <strain evidence="2">J15B91</strain>
    </source>
</reference>
<name>A0ABX1D428_9FLAO</name>
<keyword evidence="2" id="KW-1185">Reference proteome</keyword>
<dbReference type="EMBL" id="JAAVJR010000818">
    <property type="protein sequence ID" value="NJW55110.1"/>
    <property type="molecule type" value="Genomic_DNA"/>
</dbReference>
<gene>
    <name evidence="1" type="ORF">HC175_19545</name>
</gene>
<protein>
    <recommendedName>
        <fullName evidence="3">LVIVD repeat-containing protein</fullName>
    </recommendedName>
</protein>
<comment type="caution">
    <text evidence="1">The sequence shown here is derived from an EMBL/GenBank/DDBJ whole genome shotgun (WGS) entry which is preliminary data.</text>
</comment>
<sequence length="65" mass="7073">NNKVYVSVTDLQAHKVYLFDSNASLLPGFPIYGNSNIDLSNADDDAALELVVQGEENGVLVYEVN</sequence>
<evidence type="ECO:0000313" key="1">
    <source>
        <dbReference type="EMBL" id="NJW55110.1"/>
    </source>
</evidence>
<proteinExistence type="predicted"/>
<dbReference type="RefSeq" id="WP_168139791.1">
    <property type="nucleotide sequence ID" value="NZ_JAAVJR010000818.1"/>
</dbReference>
<evidence type="ECO:0008006" key="3">
    <source>
        <dbReference type="Google" id="ProtNLM"/>
    </source>
</evidence>
<evidence type="ECO:0000313" key="2">
    <source>
        <dbReference type="Proteomes" id="UP000703674"/>
    </source>
</evidence>
<feature type="non-terminal residue" evidence="1">
    <location>
        <position position="1"/>
    </location>
</feature>
<dbReference type="Proteomes" id="UP000703674">
    <property type="component" value="Unassembled WGS sequence"/>
</dbReference>
<organism evidence="1 2">
    <name type="scientific">Salinimicrobium oceani</name>
    <dbReference type="NCBI Taxonomy" id="2722702"/>
    <lineage>
        <taxon>Bacteria</taxon>
        <taxon>Pseudomonadati</taxon>
        <taxon>Bacteroidota</taxon>
        <taxon>Flavobacteriia</taxon>
        <taxon>Flavobacteriales</taxon>
        <taxon>Flavobacteriaceae</taxon>
        <taxon>Salinimicrobium</taxon>
    </lineage>
</organism>
<accession>A0ABX1D428</accession>